<accession>A0ABT0NH89</accession>
<evidence type="ECO:0000313" key="3">
    <source>
        <dbReference type="Proteomes" id="UP001056693"/>
    </source>
</evidence>
<feature type="region of interest" description="Disordered" evidence="1">
    <location>
        <begin position="33"/>
        <end position="56"/>
    </location>
</feature>
<proteinExistence type="predicted"/>
<evidence type="ECO:0000313" key="2">
    <source>
        <dbReference type="EMBL" id="MCL3787282.1"/>
    </source>
</evidence>
<organism evidence="2 3">
    <name type="scientific">Ruminococcus bromii</name>
    <dbReference type="NCBI Taxonomy" id="40518"/>
    <lineage>
        <taxon>Bacteria</taxon>
        <taxon>Bacillati</taxon>
        <taxon>Bacillota</taxon>
        <taxon>Clostridia</taxon>
        <taxon>Eubacteriales</taxon>
        <taxon>Oscillospiraceae</taxon>
        <taxon>Ruminococcus</taxon>
    </lineage>
</organism>
<dbReference type="RefSeq" id="WP_249376266.1">
    <property type="nucleotide sequence ID" value="NZ_SNUZ01000007.1"/>
</dbReference>
<keyword evidence="3" id="KW-1185">Reference proteome</keyword>
<dbReference type="Proteomes" id="UP001056693">
    <property type="component" value="Unassembled WGS sequence"/>
</dbReference>
<sequence>MKKEGEKRDMQKLNFIIITKALKQKLLKKPLKVVPHSNQSKEEPQKIEQHLNQGKEELHNSNSDLETLTLINILSDAYYSQAKYVSFLDNGDLITDNGFSYHIDTGLIPIPEILNKLRIYYSSNDNSIMIALTSFGDNYEGENKLCQ</sequence>
<reference evidence="2 3" key="1">
    <citation type="submission" date="2019-03" db="EMBL/GenBank/DDBJ databases">
        <authorList>
            <person name="Molinero N."/>
            <person name="Sanchez B."/>
            <person name="Walker A."/>
            <person name="Duncan S."/>
            <person name="Delgado S."/>
            <person name="Margolles A."/>
        </authorList>
    </citation>
    <scope>NUCLEOTIDE SEQUENCE [LARGE SCALE GENOMIC DNA]</scope>
    <source>
        <strain evidence="2 3">IPLA60002</strain>
    </source>
</reference>
<evidence type="ECO:0000256" key="1">
    <source>
        <dbReference type="SAM" id="MobiDB-lite"/>
    </source>
</evidence>
<dbReference type="EMBL" id="SNUZ01000007">
    <property type="protein sequence ID" value="MCL3787282.1"/>
    <property type="molecule type" value="Genomic_DNA"/>
</dbReference>
<feature type="compositionally biased region" description="Basic and acidic residues" evidence="1">
    <location>
        <begin position="39"/>
        <end position="56"/>
    </location>
</feature>
<comment type="caution">
    <text evidence="2">The sequence shown here is derived from an EMBL/GenBank/DDBJ whole genome shotgun (WGS) entry which is preliminary data.</text>
</comment>
<gene>
    <name evidence="2" type="ORF">E2N93_04485</name>
</gene>
<protein>
    <submittedName>
        <fullName evidence="2">Uncharacterized protein</fullName>
    </submittedName>
</protein>
<name>A0ABT0NH89_9FIRM</name>